<name>A0A930DYS9_9FIRM</name>
<accession>A0A930DYS9</accession>
<organism evidence="1 2">
    <name type="scientific">Oribacterium sinus</name>
    <dbReference type="NCBI Taxonomy" id="237576"/>
    <lineage>
        <taxon>Bacteria</taxon>
        <taxon>Bacillati</taxon>
        <taxon>Bacillota</taxon>
        <taxon>Clostridia</taxon>
        <taxon>Lachnospirales</taxon>
        <taxon>Lachnospiraceae</taxon>
        <taxon>Oribacterium</taxon>
    </lineage>
</organism>
<gene>
    <name evidence="1" type="ORF">HXM91_02245</name>
</gene>
<protein>
    <submittedName>
        <fullName evidence="1">DUF3137 domain-containing protein</fullName>
    </submittedName>
</protein>
<sequence>MKHQNNLQITNLYAYSPKKQTVGTHAYEFIGQIFSFNYSSHFDGQLRVIPPDKLLENGRNRGYFAPCEGEIKIDVKDIPHNENYDIYCSNIEAARNFLTPAMLAWFDKQVPRGLTFFLTGNHIYLAIQSNLIIFDPPKNIAAWKKWNIEEIAWRIKAMTQTAMQLTEIFQ</sequence>
<reference evidence="1" key="1">
    <citation type="submission" date="2020-04" db="EMBL/GenBank/DDBJ databases">
        <title>Deep metagenomics examines the oral microbiome during advanced dental caries in children, revealing novel taxa and co-occurrences with host molecules.</title>
        <authorList>
            <person name="Baker J.L."/>
            <person name="Morton J.T."/>
            <person name="Dinis M."/>
            <person name="Alvarez R."/>
            <person name="Tran N.C."/>
            <person name="Knight R."/>
            <person name="Edlund A."/>
        </authorList>
    </citation>
    <scope>NUCLEOTIDE SEQUENCE</scope>
    <source>
        <strain evidence="1">JCVI_48_bin.5</strain>
    </source>
</reference>
<dbReference type="Proteomes" id="UP000780721">
    <property type="component" value="Unassembled WGS sequence"/>
</dbReference>
<dbReference type="EMBL" id="JABZRB010000036">
    <property type="protein sequence ID" value="MBF1304682.1"/>
    <property type="molecule type" value="Genomic_DNA"/>
</dbReference>
<dbReference type="AlphaFoldDB" id="A0A930DYS9"/>
<evidence type="ECO:0000313" key="2">
    <source>
        <dbReference type="Proteomes" id="UP000780721"/>
    </source>
</evidence>
<comment type="caution">
    <text evidence="1">The sequence shown here is derived from an EMBL/GenBank/DDBJ whole genome shotgun (WGS) entry which is preliminary data.</text>
</comment>
<dbReference type="Pfam" id="PF11335">
    <property type="entry name" value="DUF3137"/>
    <property type="match status" value="1"/>
</dbReference>
<evidence type="ECO:0000313" key="1">
    <source>
        <dbReference type="EMBL" id="MBF1304682.1"/>
    </source>
</evidence>
<dbReference type="InterPro" id="IPR021484">
    <property type="entry name" value="DUF3137"/>
</dbReference>
<proteinExistence type="predicted"/>